<dbReference type="RefSeq" id="WP_165624245.1">
    <property type="nucleotide sequence ID" value="NZ_JAZGZP010000017.1"/>
</dbReference>
<gene>
    <name evidence="1" type="ORF">V3I07_11400</name>
    <name evidence="2" type="ORF">V3I07_11495</name>
</gene>
<evidence type="ECO:0000313" key="1">
    <source>
        <dbReference type="EMBL" id="MFK7001498.1"/>
    </source>
</evidence>
<sequence length="48" mass="5903">MIVELLKLDQSTKEVSQEYLLNNSMLRRWRKGFHLKLGDFSKRRNYLF</sequence>
<evidence type="ECO:0008006" key="4">
    <source>
        <dbReference type="Google" id="ProtNLM"/>
    </source>
</evidence>
<proteinExistence type="predicted"/>
<name>A0ABW8PAN0_9FLAO</name>
<dbReference type="EMBL" id="JAZGZP010000017">
    <property type="protein sequence ID" value="MFK7001498.1"/>
    <property type="molecule type" value="Genomic_DNA"/>
</dbReference>
<dbReference type="Proteomes" id="UP001621706">
    <property type="component" value="Unassembled WGS sequence"/>
</dbReference>
<accession>A0ABW8PAN0</accession>
<evidence type="ECO:0000313" key="3">
    <source>
        <dbReference type="Proteomes" id="UP001621706"/>
    </source>
</evidence>
<keyword evidence="3" id="KW-1185">Reference proteome</keyword>
<protein>
    <recommendedName>
        <fullName evidence="4">Transposase</fullName>
    </recommendedName>
</protein>
<reference evidence="1 3" key="1">
    <citation type="submission" date="2024-02" db="EMBL/GenBank/DDBJ databases">
        <title>Comparative Genomic Analysis of Flavobacterium Species Causing Columnaris Disease of Freshwater Fish in Thailand: Insights into Virulence and Resistance Mechanisms.</title>
        <authorList>
            <person name="Nguyen D."/>
            <person name="Chokmangmeepisarn P."/>
            <person name="Khianchaikhan K."/>
            <person name="Morishita M."/>
            <person name="Bunnoy A."/>
            <person name="Rodkhum C."/>
        </authorList>
    </citation>
    <scope>NUCLEOTIDE SEQUENCE [LARGE SCALE GENOMIC DNA]</scope>
    <source>
        <strain evidence="1 3">CNRT2201</strain>
    </source>
</reference>
<organism evidence="1 3">
    <name type="scientific">Flavobacterium oreochromis</name>
    <dbReference type="NCBI Taxonomy" id="2906078"/>
    <lineage>
        <taxon>Bacteria</taxon>
        <taxon>Pseudomonadati</taxon>
        <taxon>Bacteroidota</taxon>
        <taxon>Flavobacteriia</taxon>
        <taxon>Flavobacteriales</taxon>
        <taxon>Flavobacteriaceae</taxon>
        <taxon>Flavobacterium</taxon>
    </lineage>
</organism>
<comment type="caution">
    <text evidence="1">The sequence shown here is derived from an EMBL/GenBank/DDBJ whole genome shotgun (WGS) entry which is preliminary data.</text>
</comment>
<dbReference type="EMBL" id="JAZGZP010000017">
    <property type="protein sequence ID" value="MFK7001517.1"/>
    <property type="molecule type" value="Genomic_DNA"/>
</dbReference>
<evidence type="ECO:0000313" key="2">
    <source>
        <dbReference type="EMBL" id="MFK7001517.1"/>
    </source>
</evidence>